<name>D1YY86_METPS</name>
<dbReference type="InterPro" id="IPR007160">
    <property type="entry name" value="DUF362"/>
</dbReference>
<keyword evidence="3" id="KW-1185">Reference proteome</keyword>
<gene>
    <name evidence="2" type="ordered locus">MCP_1336</name>
</gene>
<dbReference type="Pfam" id="PF04015">
    <property type="entry name" value="DUF362"/>
    <property type="match status" value="1"/>
</dbReference>
<dbReference type="RefSeq" id="WP_012900087.1">
    <property type="nucleotide sequence ID" value="NC_013665.1"/>
</dbReference>
<dbReference type="KEGG" id="mpd:MCP_1336"/>
<dbReference type="GeneID" id="8681304"/>
<reference evidence="2 3" key="2">
    <citation type="journal article" date="2008" name="Int. J. Syst. Evol. Microbiol.">
        <title>Methanocella paludicola gen. nov., sp. nov., a methane-producing archaeon, the first isolate of the lineage 'Rice Cluster I', and proposal of the new archaeal order Methanocellales ord. nov.</title>
        <authorList>
            <person name="Sakai S."/>
            <person name="Imachi H."/>
            <person name="Hanada S."/>
            <person name="Ohashi A."/>
            <person name="Harada H."/>
            <person name="Kamagata Y."/>
        </authorList>
    </citation>
    <scope>NUCLEOTIDE SEQUENCE [LARGE SCALE GENOMIC DNA]</scope>
    <source>
        <strain evidence="3">DSM 17711 / JCM 13418 / NBRC 101707 / SANAE</strain>
    </source>
</reference>
<organism evidence="2 3">
    <name type="scientific">Methanocella paludicola (strain DSM 17711 / JCM 13418 / NBRC 101707 / SANAE)</name>
    <dbReference type="NCBI Taxonomy" id="304371"/>
    <lineage>
        <taxon>Archaea</taxon>
        <taxon>Methanobacteriati</taxon>
        <taxon>Methanobacteriota</taxon>
        <taxon>Stenosarchaea group</taxon>
        <taxon>Methanomicrobia</taxon>
        <taxon>Methanocellales</taxon>
        <taxon>Methanocellaceae</taxon>
        <taxon>Methanocella</taxon>
    </lineage>
</organism>
<sequence>MNFDVVAVSREAPTLGRAAYDNTMEALNVLEHDGRLDKVRLSGTIMVKPNFTQPPNPSLKYGPRESDLSVHNHVCTDPFSIMAACDFIKSHGGRPFIAEGTKWPGGTKGVFLQMGCESLLEGSEVPLYDTITTGAGDRVHVSPSKVWNEDFASLEVNGIFTEIDGVVNIAKLKSHSNAVITGAVKNMYGALEPSKRRAEGHYCADPLWASISRKNMAKGYKLLCETFVQVHDAILTSFDLDEICVIEGIISGEGDGPLYRPAMPRQEYVVLASVNNPATIDAAESYYAGFSPEYLASEATYRLSELRSVPDEEFLDSYADQYFLRLAREAGMGSTRDFGVYAITEKASEIIPCDMLGLIRRGDVFELPTFVRYAANTPMFERIPDGELEFRVEAAA</sequence>
<evidence type="ECO:0000313" key="2">
    <source>
        <dbReference type="EMBL" id="BAI61408.1"/>
    </source>
</evidence>
<dbReference type="InParanoid" id="D1YY86"/>
<dbReference type="AlphaFoldDB" id="D1YY86"/>
<evidence type="ECO:0000259" key="1">
    <source>
        <dbReference type="Pfam" id="PF04015"/>
    </source>
</evidence>
<dbReference type="STRING" id="304371.MCP_1336"/>
<accession>D1YY86</accession>
<dbReference type="Proteomes" id="UP000001882">
    <property type="component" value="Chromosome"/>
</dbReference>
<proteinExistence type="predicted"/>
<dbReference type="EMBL" id="AP011532">
    <property type="protein sequence ID" value="BAI61408.1"/>
    <property type="molecule type" value="Genomic_DNA"/>
</dbReference>
<evidence type="ECO:0000313" key="3">
    <source>
        <dbReference type="Proteomes" id="UP000001882"/>
    </source>
</evidence>
<feature type="domain" description="DUF362" evidence="1">
    <location>
        <begin position="47"/>
        <end position="283"/>
    </location>
</feature>
<protein>
    <recommendedName>
        <fullName evidence="1">DUF362 domain-containing protein</fullName>
    </recommendedName>
</protein>
<reference evidence="3" key="3">
    <citation type="journal article" date="2011" name="PLoS ONE">
        <title>Genome sequence of a mesophilic hydrogenotrophic methanogen Methanocella paludicola, the first cultivated representative of the order Methanocellales.</title>
        <authorList>
            <person name="Sakai S."/>
            <person name="Takaki Y."/>
            <person name="Shimamura S."/>
            <person name="Sekine M."/>
            <person name="Tajima T."/>
            <person name="Kosugi H."/>
            <person name="Ichikawa N."/>
            <person name="Tasumi E."/>
            <person name="Hiraki A.T."/>
            <person name="Shimizu A."/>
            <person name="Kato Y."/>
            <person name="Nishiko R."/>
            <person name="Mori K."/>
            <person name="Fujita N."/>
            <person name="Imachi H."/>
            <person name="Takai K."/>
        </authorList>
    </citation>
    <scope>NUCLEOTIDE SEQUENCE [LARGE SCALE GENOMIC DNA]</scope>
    <source>
        <strain evidence="3">DSM 17711 / JCM 13418 / NBRC 101707 / SANAE</strain>
    </source>
</reference>
<dbReference type="OrthoDB" id="145482at2157"/>
<dbReference type="eggNOG" id="arCOG02447">
    <property type="taxonomic scope" value="Archaea"/>
</dbReference>
<reference evidence="2 3" key="1">
    <citation type="journal article" date="2007" name="Appl. Environ. Microbiol.">
        <title>Isolation of key methanogens for global methane emission from rice paddy fields: a novel isolate affiliated with the clone cluster rice cluster I.</title>
        <authorList>
            <person name="Sakai S."/>
            <person name="Imachi H."/>
            <person name="Sekiguchi Y."/>
            <person name="Ohashi A."/>
            <person name="Harada H."/>
            <person name="Kamagata Y."/>
        </authorList>
    </citation>
    <scope>NUCLEOTIDE SEQUENCE [LARGE SCALE GENOMIC DNA]</scope>
    <source>
        <strain evidence="3">DSM 17711 / JCM 13418 / NBRC 101707 / SANAE</strain>
    </source>
</reference>